<accession>A0AA36A2K4</accession>
<dbReference type="Pfam" id="PF01277">
    <property type="entry name" value="Oleosin"/>
    <property type="match status" value="1"/>
</dbReference>
<feature type="transmembrane region" description="Helical" evidence="8">
    <location>
        <begin position="20"/>
        <end position="39"/>
    </location>
</feature>
<evidence type="ECO:0000256" key="3">
    <source>
        <dbReference type="ARBA" id="ARBA00010858"/>
    </source>
</evidence>
<comment type="similarity">
    <text evidence="3">Belongs to the oleosin family.</text>
</comment>
<dbReference type="GO" id="GO:0012511">
    <property type="term" value="C:monolayer-surrounded lipid storage body"/>
    <property type="evidence" value="ECO:0007669"/>
    <property type="project" value="InterPro"/>
</dbReference>
<evidence type="ECO:0000256" key="8">
    <source>
        <dbReference type="SAM" id="Phobius"/>
    </source>
</evidence>
<feature type="transmembrane region" description="Helical" evidence="8">
    <location>
        <begin position="76"/>
        <end position="94"/>
    </location>
</feature>
<evidence type="ECO:0000256" key="6">
    <source>
        <dbReference type="ARBA" id="ARBA00022989"/>
    </source>
</evidence>
<evidence type="ECO:0000256" key="7">
    <source>
        <dbReference type="ARBA" id="ARBA00023136"/>
    </source>
</evidence>
<dbReference type="GO" id="GO:0048608">
    <property type="term" value="P:reproductive structure development"/>
    <property type="evidence" value="ECO:0007669"/>
    <property type="project" value="UniProtKB-ARBA"/>
</dbReference>
<keyword evidence="6 8" id="KW-1133">Transmembrane helix</keyword>
<organism evidence="9 10">
    <name type="scientific">Lactuca saligna</name>
    <name type="common">Willowleaf lettuce</name>
    <dbReference type="NCBI Taxonomy" id="75948"/>
    <lineage>
        <taxon>Eukaryota</taxon>
        <taxon>Viridiplantae</taxon>
        <taxon>Streptophyta</taxon>
        <taxon>Embryophyta</taxon>
        <taxon>Tracheophyta</taxon>
        <taxon>Spermatophyta</taxon>
        <taxon>Magnoliopsida</taxon>
        <taxon>eudicotyledons</taxon>
        <taxon>Gunneridae</taxon>
        <taxon>Pentapetalae</taxon>
        <taxon>asterids</taxon>
        <taxon>campanulids</taxon>
        <taxon>Asterales</taxon>
        <taxon>Asteraceae</taxon>
        <taxon>Cichorioideae</taxon>
        <taxon>Cichorieae</taxon>
        <taxon>Lactucinae</taxon>
        <taxon>Lactuca</taxon>
    </lineage>
</organism>
<keyword evidence="4" id="KW-0551">Lipid droplet</keyword>
<keyword evidence="5 8" id="KW-0812">Transmembrane</keyword>
<evidence type="ECO:0000313" key="10">
    <source>
        <dbReference type="Proteomes" id="UP001177003"/>
    </source>
</evidence>
<feature type="transmembrane region" description="Helical" evidence="8">
    <location>
        <begin position="46"/>
        <end position="70"/>
    </location>
</feature>
<dbReference type="PANTHER" id="PTHR33203:SF37">
    <property type="entry name" value="GLYCINE-RICH PROTEIN _ OLEOSIN"/>
    <property type="match status" value="1"/>
</dbReference>
<reference evidence="9" key="1">
    <citation type="submission" date="2023-04" db="EMBL/GenBank/DDBJ databases">
        <authorList>
            <person name="Vijverberg K."/>
            <person name="Xiong W."/>
            <person name="Schranz E."/>
        </authorList>
    </citation>
    <scope>NUCLEOTIDE SEQUENCE</scope>
</reference>
<dbReference type="GO" id="GO:0016020">
    <property type="term" value="C:membrane"/>
    <property type="evidence" value="ECO:0007669"/>
    <property type="project" value="UniProtKB-SubCell"/>
</dbReference>
<dbReference type="GO" id="GO:0019915">
    <property type="term" value="P:lipid storage"/>
    <property type="evidence" value="ECO:0007669"/>
    <property type="project" value="TreeGrafter"/>
</dbReference>
<dbReference type="InterPro" id="IPR000136">
    <property type="entry name" value="Oleosin"/>
</dbReference>
<gene>
    <name evidence="9" type="ORF">LSALG_LOCUS41874</name>
</gene>
<dbReference type="EMBL" id="OX465085">
    <property type="protein sequence ID" value="CAI9303434.1"/>
    <property type="molecule type" value="Genomic_DNA"/>
</dbReference>
<sequence>MENQYDAYMGHNQVSGKTMLFAVIAGITIGGPLLALMGFSFLATMTLFVISSPLLIIFSPLLMGAGFVFVASLVGFGAAGLMAIAGLWALGWVFPSVKRDGLEGLEYATEKLVEFGENVKDTGKDWGSHLKQTVQNSPEIKTVNRA</sequence>
<name>A0AA36A2K4_LACSI</name>
<evidence type="ECO:0000256" key="4">
    <source>
        <dbReference type="ARBA" id="ARBA00022677"/>
    </source>
</evidence>
<evidence type="ECO:0000256" key="1">
    <source>
        <dbReference type="ARBA" id="ARBA00004141"/>
    </source>
</evidence>
<dbReference type="PANTHER" id="PTHR33203">
    <property type="entry name" value="OLEOSIN"/>
    <property type="match status" value="1"/>
</dbReference>
<keyword evidence="7 8" id="KW-0472">Membrane</keyword>
<dbReference type="GO" id="GO:0009791">
    <property type="term" value="P:post-embryonic development"/>
    <property type="evidence" value="ECO:0007669"/>
    <property type="project" value="UniProtKB-ARBA"/>
</dbReference>
<dbReference type="Proteomes" id="UP001177003">
    <property type="component" value="Chromosome 9"/>
</dbReference>
<evidence type="ECO:0008006" key="11">
    <source>
        <dbReference type="Google" id="ProtNLM"/>
    </source>
</evidence>
<dbReference type="AlphaFoldDB" id="A0AA36A2K4"/>
<proteinExistence type="inferred from homology"/>
<evidence type="ECO:0000313" key="9">
    <source>
        <dbReference type="EMBL" id="CAI9303434.1"/>
    </source>
</evidence>
<comment type="subcellular location">
    <subcellularLocation>
        <location evidence="2">Lipid droplet</location>
    </subcellularLocation>
    <subcellularLocation>
        <location evidence="1">Membrane</location>
        <topology evidence="1">Multi-pass membrane protein</topology>
    </subcellularLocation>
</comment>
<protein>
    <recommendedName>
        <fullName evidence="11">Oleosin</fullName>
    </recommendedName>
</protein>
<keyword evidence="10" id="KW-1185">Reference proteome</keyword>
<evidence type="ECO:0000256" key="2">
    <source>
        <dbReference type="ARBA" id="ARBA00004502"/>
    </source>
</evidence>
<evidence type="ECO:0000256" key="5">
    <source>
        <dbReference type="ARBA" id="ARBA00022692"/>
    </source>
</evidence>